<evidence type="ECO:0000256" key="1">
    <source>
        <dbReference type="ARBA" id="ARBA00006474"/>
    </source>
</evidence>
<dbReference type="GO" id="GO:0005524">
    <property type="term" value="F:ATP binding"/>
    <property type="evidence" value="ECO:0007669"/>
    <property type="project" value="UniProtKB-KW"/>
</dbReference>
<gene>
    <name evidence="6" type="ORF">LCGC14_1571700</name>
</gene>
<name>A0A0F9IJG1_9ZZZZ</name>
<dbReference type="InterPro" id="IPR050206">
    <property type="entry name" value="FtsK/SpoIIIE/SftA"/>
</dbReference>
<dbReference type="PANTHER" id="PTHR22683">
    <property type="entry name" value="SPORULATION PROTEIN RELATED"/>
    <property type="match status" value="1"/>
</dbReference>
<dbReference type="Pfam" id="PF01580">
    <property type="entry name" value="FtsK_SpoIIIE"/>
    <property type="match status" value="1"/>
</dbReference>
<dbReference type="Gene3D" id="3.30.980.40">
    <property type="match status" value="1"/>
</dbReference>
<dbReference type="PANTHER" id="PTHR22683:SF41">
    <property type="entry name" value="DNA TRANSLOCASE FTSK"/>
    <property type="match status" value="1"/>
</dbReference>
<dbReference type="SMART" id="SM00382">
    <property type="entry name" value="AAA"/>
    <property type="match status" value="1"/>
</dbReference>
<comment type="caution">
    <text evidence="6">The sequence shown here is derived from an EMBL/GenBank/DDBJ whole genome shotgun (WGS) entry which is preliminary data.</text>
</comment>
<dbReference type="SUPFAM" id="SSF52540">
    <property type="entry name" value="P-loop containing nucleoside triphosphate hydrolases"/>
    <property type="match status" value="1"/>
</dbReference>
<evidence type="ECO:0000259" key="5">
    <source>
        <dbReference type="PROSITE" id="PS50901"/>
    </source>
</evidence>
<accession>A0A0F9IJG1</accession>
<evidence type="ECO:0000313" key="6">
    <source>
        <dbReference type="EMBL" id="KKM27746.1"/>
    </source>
</evidence>
<dbReference type="EMBL" id="LAZR01012264">
    <property type="protein sequence ID" value="KKM27746.1"/>
    <property type="molecule type" value="Genomic_DNA"/>
</dbReference>
<evidence type="ECO:0000256" key="3">
    <source>
        <dbReference type="ARBA" id="ARBA00022840"/>
    </source>
</evidence>
<comment type="similarity">
    <text evidence="1">Belongs to the FtsK/SpoIIIE/SftA family.</text>
</comment>
<dbReference type="CDD" id="cd01127">
    <property type="entry name" value="TrwB_TraG_TraD_VirD4"/>
    <property type="match status" value="1"/>
</dbReference>
<feature type="non-terminal residue" evidence="6">
    <location>
        <position position="1"/>
    </location>
</feature>
<evidence type="ECO:0000256" key="4">
    <source>
        <dbReference type="ARBA" id="ARBA00023125"/>
    </source>
</evidence>
<dbReference type="Gene3D" id="3.40.50.300">
    <property type="entry name" value="P-loop containing nucleotide triphosphate hydrolases"/>
    <property type="match status" value="1"/>
</dbReference>
<dbReference type="InterPro" id="IPR003593">
    <property type="entry name" value="AAA+_ATPase"/>
</dbReference>
<protein>
    <recommendedName>
        <fullName evidence="5">FtsK domain-containing protein</fullName>
    </recommendedName>
</protein>
<keyword evidence="3" id="KW-0067">ATP-binding</keyword>
<keyword evidence="2" id="KW-0547">Nucleotide-binding</keyword>
<dbReference type="InterPro" id="IPR041027">
    <property type="entry name" value="FtsK_alpha"/>
</dbReference>
<dbReference type="Pfam" id="PF17854">
    <property type="entry name" value="FtsK_alpha"/>
    <property type="match status" value="1"/>
</dbReference>
<feature type="domain" description="FtsK" evidence="5">
    <location>
        <begin position="79"/>
        <end position="267"/>
    </location>
</feature>
<dbReference type="GO" id="GO:0003677">
    <property type="term" value="F:DNA binding"/>
    <property type="evidence" value="ECO:0007669"/>
    <property type="project" value="UniProtKB-KW"/>
</dbReference>
<keyword evidence="4" id="KW-0238">DNA-binding</keyword>
<evidence type="ECO:0000256" key="2">
    <source>
        <dbReference type="ARBA" id="ARBA00022741"/>
    </source>
</evidence>
<dbReference type="PROSITE" id="PS50901">
    <property type="entry name" value="FTSK"/>
    <property type="match status" value="1"/>
</dbReference>
<proteinExistence type="inferred from homology"/>
<sequence>WQFHVTLGPGQAISSILKLEDDLALRLSAESVRIVQLPGQPYLGIELPNPSPDIVRFTELDPDCTDYTLPLVLGVMPDGNTLCADLATMPHLLVAGTTGSGKSVALHTMILSLIGTYDHDELAFVMIDPKQVELSYYTDLPHMMFPAATDLDTTIERLDWLVEEMEARFATLSDMSVRDIATYNRRATTDDRLPYIVTIIDELADLILSGKKTVEDPLVRLAQKARAVGIHLIVATQRPSSKVITGLIKANFPTRIALRVASKIDSRVILDANGAEALLGKGDMLFSHGSTMQRLQGAFVSTHEIETIVGELECVQLKTVKDSQTIGERTQNSGKLDWIARLLWGS</sequence>
<reference evidence="6" key="1">
    <citation type="journal article" date="2015" name="Nature">
        <title>Complex archaea that bridge the gap between prokaryotes and eukaryotes.</title>
        <authorList>
            <person name="Spang A."/>
            <person name="Saw J.H."/>
            <person name="Jorgensen S.L."/>
            <person name="Zaremba-Niedzwiedzka K."/>
            <person name="Martijn J."/>
            <person name="Lind A.E."/>
            <person name="van Eijk R."/>
            <person name="Schleper C."/>
            <person name="Guy L."/>
            <person name="Ettema T.J."/>
        </authorList>
    </citation>
    <scope>NUCLEOTIDE SEQUENCE</scope>
</reference>
<dbReference type="InterPro" id="IPR002543">
    <property type="entry name" value="FtsK_dom"/>
</dbReference>
<dbReference type="AlphaFoldDB" id="A0A0F9IJG1"/>
<organism evidence="6">
    <name type="scientific">marine sediment metagenome</name>
    <dbReference type="NCBI Taxonomy" id="412755"/>
    <lineage>
        <taxon>unclassified sequences</taxon>
        <taxon>metagenomes</taxon>
        <taxon>ecological metagenomes</taxon>
    </lineage>
</organism>
<dbReference type="InterPro" id="IPR027417">
    <property type="entry name" value="P-loop_NTPase"/>
</dbReference>